<organism evidence="3 4">
    <name type="scientific">Periconia digitata</name>
    <dbReference type="NCBI Taxonomy" id="1303443"/>
    <lineage>
        <taxon>Eukaryota</taxon>
        <taxon>Fungi</taxon>
        <taxon>Dikarya</taxon>
        <taxon>Ascomycota</taxon>
        <taxon>Pezizomycotina</taxon>
        <taxon>Dothideomycetes</taxon>
        <taxon>Pleosporomycetidae</taxon>
        <taxon>Pleosporales</taxon>
        <taxon>Massarineae</taxon>
        <taxon>Periconiaceae</taxon>
        <taxon>Periconia</taxon>
    </lineage>
</organism>
<feature type="transmembrane region" description="Helical" evidence="2">
    <location>
        <begin position="342"/>
        <end position="362"/>
    </location>
</feature>
<evidence type="ECO:0000256" key="2">
    <source>
        <dbReference type="SAM" id="Phobius"/>
    </source>
</evidence>
<dbReference type="Proteomes" id="UP001152607">
    <property type="component" value="Unassembled WGS sequence"/>
</dbReference>
<evidence type="ECO:0000313" key="3">
    <source>
        <dbReference type="EMBL" id="CAI6230192.1"/>
    </source>
</evidence>
<protein>
    <submittedName>
        <fullName evidence="3">Uncharacterized protein</fullName>
    </submittedName>
</protein>
<keyword evidence="4" id="KW-1185">Reference proteome</keyword>
<keyword evidence="2" id="KW-0472">Membrane</keyword>
<feature type="transmembrane region" description="Helical" evidence="2">
    <location>
        <begin position="245"/>
        <end position="263"/>
    </location>
</feature>
<comment type="caution">
    <text evidence="3">The sequence shown here is derived from an EMBL/GenBank/DDBJ whole genome shotgun (WGS) entry which is preliminary data.</text>
</comment>
<keyword evidence="2" id="KW-0812">Transmembrane</keyword>
<keyword evidence="2" id="KW-1133">Transmembrane helix</keyword>
<accession>A0A9W4XFZ5</accession>
<feature type="region of interest" description="Disordered" evidence="1">
    <location>
        <begin position="61"/>
        <end position="81"/>
    </location>
</feature>
<dbReference type="PANTHER" id="PTHR41807:SF1">
    <property type="entry name" value="GLUTATHIONE TRANSFERASE 3"/>
    <property type="match status" value="1"/>
</dbReference>
<sequence length="364" mass="40146">MSHSWLQKKRKGELLELAQRASVADADSFLKDDLVAAIEERLDNNESTYAKDPVFVEYYGRAGSPGKRGSSPQEPVVTTTKTRRRTLMKNSASLAADDDRTPDRAALVPRTPRTASQVSRRVSQTEKAIVSPAQRVLERELPLPPSPAQIADVADQSFQVAKTKATELWDKTRLDELKEFIRENASSVSAIQTLILLIEAVGLQYNTLGTWYALHSPAVGTTVHSHEIRLPDVWLLLTSNWWGPATLWSVTSWALPLVFSYFFNLTLRSNTHHRSSARQSSVDPLTFNIVKAILSYSAYHISTQVDAALAGQPNVVVAQTPGWGPFHESSVNVVRNNIPGGYYGLQIGALVGVLVSIYDAALKK</sequence>
<name>A0A9W4XFZ5_9PLEO</name>
<evidence type="ECO:0000313" key="4">
    <source>
        <dbReference type="Proteomes" id="UP001152607"/>
    </source>
</evidence>
<dbReference type="InterPro" id="IPR038872">
    <property type="entry name" value="Put_GTT3"/>
</dbReference>
<dbReference type="AlphaFoldDB" id="A0A9W4XFZ5"/>
<dbReference type="PANTHER" id="PTHR41807">
    <property type="entry name" value="GLUTATHIONE TRANSFERASE 3"/>
    <property type="match status" value="1"/>
</dbReference>
<reference evidence="3" key="1">
    <citation type="submission" date="2023-01" db="EMBL/GenBank/DDBJ databases">
        <authorList>
            <person name="Van Ghelder C."/>
            <person name="Rancurel C."/>
        </authorList>
    </citation>
    <scope>NUCLEOTIDE SEQUENCE</scope>
    <source>
        <strain evidence="3">CNCM I-4278</strain>
    </source>
</reference>
<dbReference type="EMBL" id="CAOQHR010000001">
    <property type="protein sequence ID" value="CAI6230192.1"/>
    <property type="molecule type" value="Genomic_DNA"/>
</dbReference>
<dbReference type="GO" id="GO:0016020">
    <property type="term" value="C:membrane"/>
    <property type="evidence" value="ECO:0007669"/>
    <property type="project" value="TreeGrafter"/>
</dbReference>
<proteinExistence type="predicted"/>
<evidence type="ECO:0000256" key="1">
    <source>
        <dbReference type="SAM" id="MobiDB-lite"/>
    </source>
</evidence>
<dbReference type="OrthoDB" id="4034134at2759"/>
<gene>
    <name evidence="3" type="ORF">PDIGIT_LOCUS184</name>
</gene>